<comment type="caution">
    <text evidence="3">The sequence shown here is derived from an EMBL/GenBank/DDBJ whole genome shotgun (WGS) entry which is preliminary data.</text>
</comment>
<evidence type="ECO:0000313" key="3">
    <source>
        <dbReference type="EMBL" id="KAL3117182.1"/>
    </source>
</evidence>
<evidence type="ECO:0000256" key="1">
    <source>
        <dbReference type="SAM" id="MobiDB-lite"/>
    </source>
</evidence>
<name>A0ABD2LPL4_9BILA</name>
<evidence type="ECO:0000313" key="4">
    <source>
        <dbReference type="Proteomes" id="UP001620626"/>
    </source>
</evidence>
<sequence length="94" mass="10199">MFVVFLSLRRHIFCFFLFSSALLATICGQCFAETPQSEGLKGQLLANLNRYSGQGERAAEGPMESLGARTETISSSKMPTEFAKETNAGDPLSS</sequence>
<reference evidence="3 4" key="1">
    <citation type="submission" date="2024-10" db="EMBL/GenBank/DDBJ databases">
        <authorList>
            <person name="Kim D."/>
        </authorList>
    </citation>
    <scope>NUCLEOTIDE SEQUENCE [LARGE SCALE GENOMIC DNA]</scope>
    <source>
        <strain evidence="3">BH-2024</strain>
    </source>
</reference>
<protein>
    <recommendedName>
        <fullName evidence="5">Secreted protein</fullName>
    </recommendedName>
</protein>
<dbReference type="Proteomes" id="UP001620626">
    <property type="component" value="Unassembled WGS sequence"/>
</dbReference>
<gene>
    <name evidence="3" type="ORF">niasHT_007585</name>
</gene>
<proteinExistence type="predicted"/>
<evidence type="ECO:0008006" key="5">
    <source>
        <dbReference type="Google" id="ProtNLM"/>
    </source>
</evidence>
<keyword evidence="2" id="KW-0732">Signal</keyword>
<keyword evidence="4" id="KW-1185">Reference proteome</keyword>
<dbReference type="EMBL" id="JBICBT010000334">
    <property type="protein sequence ID" value="KAL3117182.1"/>
    <property type="molecule type" value="Genomic_DNA"/>
</dbReference>
<evidence type="ECO:0000256" key="2">
    <source>
        <dbReference type="SAM" id="SignalP"/>
    </source>
</evidence>
<dbReference type="AlphaFoldDB" id="A0ABD2LPL4"/>
<feature type="region of interest" description="Disordered" evidence="1">
    <location>
        <begin position="55"/>
        <end position="94"/>
    </location>
</feature>
<organism evidence="3 4">
    <name type="scientific">Heterodera trifolii</name>
    <dbReference type="NCBI Taxonomy" id="157864"/>
    <lineage>
        <taxon>Eukaryota</taxon>
        <taxon>Metazoa</taxon>
        <taxon>Ecdysozoa</taxon>
        <taxon>Nematoda</taxon>
        <taxon>Chromadorea</taxon>
        <taxon>Rhabditida</taxon>
        <taxon>Tylenchina</taxon>
        <taxon>Tylenchomorpha</taxon>
        <taxon>Tylenchoidea</taxon>
        <taxon>Heteroderidae</taxon>
        <taxon>Heteroderinae</taxon>
        <taxon>Heterodera</taxon>
    </lineage>
</organism>
<accession>A0ABD2LPL4</accession>
<feature type="signal peptide" evidence="2">
    <location>
        <begin position="1"/>
        <end position="32"/>
    </location>
</feature>
<feature type="chain" id="PRO_5044850461" description="Secreted protein" evidence="2">
    <location>
        <begin position="33"/>
        <end position="94"/>
    </location>
</feature>